<evidence type="ECO:0000313" key="2">
    <source>
        <dbReference type="EMBL" id="KAK8034148.1"/>
    </source>
</evidence>
<evidence type="ECO:0000256" key="1">
    <source>
        <dbReference type="SAM" id="MobiDB-lite"/>
    </source>
</evidence>
<comment type="caution">
    <text evidence="2">The sequence shown here is derived from an EMBL/GenBank/DDBJ whole genome shotgun (WGS) entry which is preliminary data.</text>
</comment>
<organism evidence="2 3">
    <name type="scientific">Apiospora rasikravindrae</name>
    <dbReference type="NCBI Taxonomy" id="990691"/>
    <lineage>
        <taxon>Eukaryota</taxon>
        <taxon>Fungi</taxon>
        <taxon>Dikarya</taxon>
        <taxon>Ascomycota</taxon>
        <taxon>Pezizomycotina</taxon>
        <taxon>Sordariomycetes</taxon>
        <taxon>Xylariomycetidae</taxon>
        <taxon>Amphisphaeriales</taxon>
        <taxon>Apiosporaceae</taxon>
        <taxon>Apiospora</taxon>
    </lineage>
</organism>
<keyword evidence="3" id="KW-1185">Reference proteome</keyword>
<evidence type="ECO:0000313" key="3">
    <source>
        <dbReference type="Proteomes" id="UP001444661"/>
    </source>
</evidence>
<name>A0ABR1SIL7_9PEZI</name>
<dbReference type="EMBL" id="JAQQWK010000009">
    <property type="protein sequence ID" value="KAK8034148.1"/>
    <property type="molecule type" value="Genomic_DNA"/>
</dbReference>
<proteinExistence type="predicted"/>
<dbReference type="Proteomes" id="UP001444661">
    <property type="component" value="Unassembled WGS sequence"/>
</dbReference>
<gene>
    <name evidence="2" type="ORF">PG993_009143</name>
</gene>
<sequence>MSTGTAQGTFVHGSTDGLLIKLLFCPVDINTTLQQRLDIGRDVDQRPLRAVPGPRTGHLRINEILRDGEDVASKQNGCDSDTATRQQAVGDGHGAAKVGRNPGRVGRVQHVRARNVIRHQNDLAAPARRNRNTVKRRSHAGAAGARDGHGHRHALLGRHVEPVEPAVGAVGDQQGLAVRRGHEAAEALDGMVGGRLEVPSASLAVGGDADERAGESADGEAGAVGVVGDVLVAAVDAVGHGREVGLPQDFVGGQVILDQEVVARDVGAGGVEGAAGVYDHGEAVTEGVHFDAAEVQGRVIGEAGDGQGLLHCVCLGIPYGDG</sequence>
<feature type="region of interest" description="Disordered" evidence="1">
    <location>
        <begin position="72"/>
        <end position="102"/>
    </location>
</feature>
<reference evidence="2 3" key="1">
    <citation type="submission" date="2023-01" db="EMBL/GenBank/DDBJ databases">
        <title>Analysis of 21 Apiospora genomes using comparative genomics revels a genus with tremendous synthesis potential of carbohydrate active enzymes and secondary metabolites.</title>
        <authorList>
            <person name="Sorensen T."/>
        </authorList>
    </citation>
    <scope>NUCLEOTIDE SEQUENCE [LARGE SCALE GENOMIC DNA]</scope>
    <source>
        <strain evidence="2 3">CBS 33761</strain>
    </source>
</reference>
<feature type="compositionally biased region" description="Basic residues" evidence="1">
    <location>
        <begin position="130"/>
        <end position="139"/>
    </location>
</feature>
<feature type="region of interest" description="Disordered" evidence="1">
    <location>
        <begin position="130"/>
        <end position="150"/>
    </location>
</feature>
<protein>
    <submittedName>
        <fullName evidence="2">Uncharacterized protein</fullName>
    </submittedName>
</protein>
<accession>A0ABR1SIL7</accession>
<feature type="compositionally biased region" description="Polar residues" evidence="1">
    <location>
        <begin position="73"/>
        <end position="87"/>
    </location>
</feature>